<name>A0A2H4GYE8_9CAUD</name>
<dbReference type="Proteomes" id="UP000240696">
    <property type="component" value="Segment"/>
</dbReference>
<gene>
    <name evidence="1" type="ORF">JG054_00053</name>
</gene>
<dbReference type="EMBL" id="KX898400">
    <property type="protein sequence ID" value="ARB11198.1"/>
    <property type="molecule type" value="Genomic_DNA"/>
</dbReference>
<protein>
    <submittedName>
        <fullName evidence="1">Uncharacterized protein</fullName>
    </submittedName>
</protein>
<organism evidence="1 2">
    <name type="scientific">Pseudomonas phage JG054</name>
    <dbReference type="NCBI Taxonomy" id="1970800"/>
    <lineage>
        <taxon>Viruses</taxon>
        <taxon>Duplodnaviria</taxon>
        <taxon>Heunggongvirae</taxon>
        <taxon>Uroviricota</taxon>
        <taxon>Caudoviricetes</taxon>
        <taxon>Queuovirinae</taxon>
        <taxon>Nipunavirus</taxon>
        <taxon>Nipunavirus JG054</taxon>
    </lineage>
</organism>
<accession>A0A2H4GYE8</accession>
<keyword evidence="2" id="KW-1185">Reference proteome</keyword>
<evidence type="ECO:0000313" key="1">
    <source>
        <dbReference type="EMBL" id="ARB11198.1"/>
    </source>
</evidence>
<proteinExistence type="predicted"/>
<sequence length="87" mass="9844">MMAEVQKTAQQEFDEIYITSSEIGQELGVCRATLVSARRRGLLPDPIIVNGAQIFIWKRDVVRPYLDAWKLMLTVRRAKPAQGVEAV</sequence>
<evidence type="ECO:0000313" key="2">
    <source>
        <dbReference type="Proteomes" id="UP000240696"/>
    </source>
</evidence>
<reference evidence="1 2" key="1">
    <citation type="submission" date="2016-09" db="EMBL/GenBank/DDBJ databases">
        <title>Complete genome sequence of Pseudomonas aeruginosa phage JG054.</title>
        <authorList>
            <person name="Uhlig C.M."/>
            <person name="Bunk B."/>
            <person name="Rohde M."/>
            <person name="Schobert M."/>
            <person name="Jahn D."/>
        </authorList>
    </citation>
    <scope>NUCLEOTIDE SEQUENCE [LARGE SCALE GENOMIC DNA]</scope>
</reference>